<protein>
    <submittedName>
        <fullName evidence="1">Uncharacterized protein</fullName>
    </submittedName>
</protein>
<proteinExistence type="predicted"/>
<comment type="caution">
    <text evidence="1">The sequence shown here is derived from an EMBL/GenBank/DDBJ whole genome shotgun (WGS) entry which is preliminary data.</text>
</comment>
<dbReference type="EMBL" id="CZCS02000014">
    <property type="protein sequence ID" value="VXD14954.1"/>
    <property type="molecule type" value="Genomic_DNA"/>
</dbReference>
<dbReference type="AlphaFoldDB" id="A0A7Z9DW85"/>
<evidence type="ECO:0000313" key="2">
    <source>
        <dbReference type="Proteomes" id="UP000182190"/>
    </source>
</evidence>
<gene>
    <name evidence="1" type="ORF">PL9631_1100008</name>
</gene>
<reference evidence="1" key="1">
    <citation type="submission" date="2019-10" db="EMBL/GenBank/DDBJ databases">
        <authorList>
            <consortium name="Genoscope - CEA"/>
            <person name="William W."/>
        </authorList>
    </citation>
    <scope>NUCLEOTIDE SEQUENCE [LARGE SCALE GENOMIC DNA]</scope>
    <source>
        <strain evidence="1">BBR_PRJEB10994</strain>
    </source>
</reference>
<accession>A0A7Z9DW85</accession>
<organism evidence="1 2">
    <name type="scientific">Planktothrix paucivesiculata PCC 9631</name>
    <dbReference type="NCBI Taxonomy" id="671071"/>
    <lineage>
        <taxon>Bacteria</taxon>
        <taxon>Bacillati</taxon>
        <taxon>Cyanobacteriota</taxon>
        <taxon>Cyanophyceae</taxon>
        <taxon>Oscillatoriophycideae</taxon>
        <taxon>Oscillatoriales</taxon>
        <taxon>Microcoleaceae</taxon>
        <taxon>Planktothrix</taxon>
    </lineage>
</organism>
<keyword evidence="2" id="KW-1185">Reference proteome</keyword>
<sequence>MLLEVELMLIPGNPVYSKNYYTSKKLALLIIEPILRSFKVTFFHQQASRDKLGLTRPTHNDGFPN</sequence>
<name>A0A7Z9DW85_9CYAN</name>
<dbReference type="Proteomes" id="UP000182190">
    <property type="component" value="Unassembled WGS sequence"/>
</dbReference>
<evidence type="ECO:0000313" key="1">
    <source>
        <dbReference type="EMBL" id="VXD14954.1"/>
    </source>
</evidence>